<dbReference type="InterPro" id="IPR003646">
    <property type="entry name" value="SH3-like_bac-type"/>
</dbReference>
<feature type="domain" description="SH3b" evidence="1">
    <location>
        <begin position="66"/>
        <end position="115"/>
    </location>
</feature>
<evidence type="ECO:0000313" key="3">
    <source>
        <dbReference type="Proteomes" id="UP000032946"/>
    </source>
</evidence>
<proteinExistence type="predicted"/>
<accession>A0A9P1KC08</accession>
<keyword evidence="3" id="KW-1185">Reference proteome</keyword>
<gene>
    <name evidence="2" type="ORF">ARTHRO_10977</name>
</gene>
<dbReference type="RefSeq" id="WP_006621395.1">
    <property type="nucleotide sequence ID" value="NZ_FO818640.1"/>
</dbReference>
<sequence>MSKWRRIGIGLLFLGVVSLLTISHSVAVARESIWQRYRDESSSQTQADQRSIARVCIVADPTDTPLNVRATPRGRIIGSLPDGVEVEVWERSPDGKWVYIYTPVMEGYVWENYLKC</sequence>
<dbReference type="Proteomes" id="UP000032946">
    <property type="component" value="Chromosome"/>
</dbReference>
<evidence type="ECO:0000313" key="2">
    <source>
        <dbReference type="EMBL" id="CDM93304.1"/>
    </source>
</evidence>
<evidence type="ECO:0000259" key="1">
    <source>
        <dbReference type="Pfam" id="PF08239"/>
    </source>
</evidence>
<dbReference type="Pfam" id="PF08239">
    <property type="entry name" value="SH3_3"/>
    <property type="match status" value="1"/>
</dbReference>
<dbReference type="AlphaFoldDB" id="A0A9P1KC08"/>
<reference evidence="2 3" key="1">
    <citation type="submission" date="2014-02" db="EMBL/GenBank/DDBJ databases">
        <authorList>
            <person name="Genoscope - CEA"/>
        </authorList>
    </citation>
    <scope>NUCLEOTIDE SEQUENCE [LARGE SCALE GENOMIC DNA]</scope>
    <source>
        <strain evidence="2 3">PCC 8005</strain>
    </source>
</reference>
<dbReference type="EMBL" id="FO818640">
    <property type="protein sequence ID" value="CDM93304.1"/>
    <property type="molecule type" value="Genomic_DNA"/>
</dbReference>
<organism evidence="2 3">
    <name type="scientific">Limnospira indica PCC 8005</name>
    <dbReference type="NCBI Taxonomy" id="376219"/>
    <lineage>
        <taxon>Bacteria</taxon>
        <taxon>Bacillati</taxon>
        <taxon>Cyanobacteriota</taxon>
        <taxon>Cyanophyceae</taxon>
        <taxon>Oscillatoriophycideae</taxon>
        <taxon>Oscillatoriales</taxon>
        <taxon>Sirenicapillariaceae</taxon>
        <taxon>Limnospira</taxon>
    </lineage>
</organism>
<dbReference type="Gene3D" id="2.30.30.40">
    <property type="entry name" value="SH3 Domains"/>
    <property type="match status" value="1"/>
</dbReference>
<name>A0A9P1KC08_9CYAN</name>
<protein>
    <recommendedName>
        <fullName evidence="1">SH3b domain-containing protein</fullName>
    </recommendedName>
</protein>